<name>A0ABM5K6G4_DIAVI</name>
<evidence type="ECO:0000313" key="2">
    <source>
        <dbReference type="EnsemblMetazoa" id="XP_050505781.1"/>
    </source>
</evidence>
<evidence type="ECO:0008006" key="4">
    <source>
        <dbReference type="Google" id="ProtNLM"/>
    </source>
</evidence>
<keyword evidence="1" id="KW-0472">Membrane</keyword>
<keyword evidence="1" id="KW-1133">Transmembrane helix</keyword>
<sequence length="144" mass="15897">MILFSNIKISYVLELPGCTTMAFTVLFLSFLAVAFSNCYTITQDLLPIFPTQEIIGNNLVRHLPNGENVTIICPDDTILNKDTLTCDFKSQADSRNLVNEIKPCDNNCRAKLRDLILNCFLISAFAVKSMKVPSSAVESSSAVI</sequence>
<feature type="transmembrane region" description="Helical" evidence="1">
    <location>
        <begin position="12"/>
        <end position="35"/>
    </location>
</feature>
<protein>
    <recommendedName>
        <fullName evidence="4">Sushi domain-containing protein</fullName>
    </recommendedName>
</protein>
<evidence type="ECO:0000313" key="3">
    <source>
        <dbReference type="Proteomes" id="UP001652700"/>
    </source>
</evidence>
<keyword evidence="1" id="KW-0812">Transmembrane</keyword>
<reference evidence="2" key="1">
    <citation type="submission" date="2025-05" db="UniProtKB">
        <authorList>
            <consortium name="EnsemblMetazoa"/>
        </authorList>
    </citation>
    <scope>IDENTIFICATION</scope>
</reference>
<keyword evidence="3" id="KW-1185">Reference proteome</keyword>
<proteinExistence type="predicted"/>
<dbReference type="RefSeq" id="XP_050505781.1">
    <property type="nucleotide sequence ID" value="XM_050649824.1"/>
</dbReference>
<organism evidence="2 3">
    <name type="scientific">Diabrotica virgifera virgifera</name>
    <name type="common">western corn rootworm</name>
    <dbReference type="NCBI Taxonomy" id="50390"/>
    <lineage>
        <taxon>Eukaryota</taxon>
        <taxon>Metazoa</taxon>
        <taxon>Ecdysozoa</taxon>
        <taxon>Arthropoda</taxon>
        <taxon>Hexapoda</taxon>
        <taxon>Insecta</taxon>
        <taxon>Pterygota</taxon>
        <taxon>Neoptera</taxon>
        <taxon>Endopterygota</taxon>
        <taxon>Coleoptera</taxon>
        <taxon>Polyphaga</taxon>
        <taxon>Cucujiformia</taxon>
        <taxon>Chrysomeloidea</taxon>
        <taxon>Chrysomelidae</taxon>
        <taxon>Galerucinae</taxon>
        <taxon>Diabroticina</taxon>
        <taxon>Diabroticites</taxon>
        <taxon>Diabrotica</taxon>
    </lineage>
</organism>
<accession>A0ABM5K6G4</accession>
<dbReference type="EnsemblMetazoa" id="XM_050649824.1">
    <property type="protein sequence ID" value="XP_050505781.1"/>
    <property type="gene ID" value="LOC114338034"/>
</dbReference>
<dbReference type="Proteomes" id="UP001652700">
    <property type="component" value="Unplaced"/>
</dbReference>
<dbReference type="GeneID" id="114338034"/>
<evidence type="ECO:0000256" key="1">
    <source>
        <dbReference type="SAM" id="Phobius"/>
    </source>
</evidence>